<protein>
    <submittedName>
        <fullName evidence="3">Uncharacterized protein</fullName>
    </submittedName>
</protein>
<feature type="transmembrane region" description="Helical" evidence="2">
    <location>
        <begin position="76"/>
        <end position="96"/>
    </location>
</feature>
<feature type="transmembrane region" description="Helical" evidence="2">
    <location>
        <begin position="43"/>
        <end position="64"/>
    </location>
</feature>
<feature type="compositionally biased region" description="Polar residues" evidence="1">
    <location>
        <begin position="182"/>
        <end position="192"/>
    </location>
</feature>
<proteinExistence type="predicted"/>
<keyword evidence="2" id="KW-0812">Transmembrane</keyword>
<dbReference type="EMBL" id="JACVVK020000320">
    <property type="protein sequence ID" value="KAK7478641.1"/>
    <property type="molecule type" value="Genomic_DNA"/>
</dbReference>
<feature type="compositionally biased region" description="Basic and acidic residues" evidence="1">
    <location>
        <begin position="216"/>
        <end position="244"/>
    </location>
</feature>
<accession>A0ABD0JU65</accession>
<dbReference type="Gene3D" id="1.20.140.150">
    <property type="match status" value="1"/>
</dbReference>
<dbReference type="PANTHER" id="PTHR21284:SF12">
    <property type="entry name" value="EG:80H7.2 PROTEIN"/>
    <property type="match status" value="1"/>
</dbReference>
<keyword evidence="2" id="KW-0472">Membrane</keyword>
<feature type="transmembrane region" description="Helical" evidence="2">
    <location>
        <begin position="116"/>
        <end position="134"/>
    </location>
</feature>
<evidence type="ECO:0000313" key="4">
    <source>
        <dbReference type="Proteomes" id="UP001519460"/>
    </source>
</evidence>
<evidence type="ECO:0000256" key="2">
    <source>
        <dbReference type="SAM" id="Phobius"/>
    </source>
</evidence>
<reference evidence="3 4" key="1">
    <citation type="journal article" date="2023" name="Sci. Data">
        <title>Genome assembly of the Korean intertidal mud-creeper Batillaria attramentaria.</title>
        <authorList>
            <person name="Patra A.K."/>
            <person name="Ho P.T."/>
            <person name="Jun S."/>
            <person name="Lee S.J."/>
            <person name="Kim Y."/>
            <person name="Won Y.J."/>
        </authorList>
    </citation>
    <scope>NUCLEOTIDE SEQUENCE [LARGE SCALE GENOMIC DNA]</scope>
    <source>
        <strain evidence="3">Wonlab-2016</strain>
    </source>
</reference>
<dbReference type="AlphaFoldDB" id="A0ABD0JU65"/>
<feature type="region of interest" description="Disordered" evidence="1">
    <location>
        <begin position="176"/>
        <end position="282"/>
    </location>
</feature>
<keyword evidence="4" id="KW-1185">Reference proteome</keyword>
<evidence type="ECO:0000256" key="1">
    <source>
        <dbReference type="SAM" id="MobiDB-lite"/>
    </source>
</evidence>
<evidence type="ECO:0000313" key="3">
    <source>
        <dbReference type="EMBL" id="KAK7478641.1"/>
    </source>
</evidence>
<dbReference type="PANTHER" id="PTHR21284">
    <property type="entry name" value="EG:80H7.2 PROTEIN"/>
    <property type="match status" value="1"/>
</dbReference>
<name>A0ABD0JU65_9CAEN</name>
<comment type="caution">
    <text evidence="3">The sequence shown here is derived from an EMBL/GenBank/DDBJ whole genome shotgun (WGS) entry which is preliminary data.</text>
</comment>
<dbReference type="Proteomes" id="UP001519460">
    <property type="component" value="Unassembled WGS sequence"/>
</dbReference>
<feature type="compositionally biased region" description="Polar residues" evidence="1">
    <location>
        <begin position="265"/>
        <end position="282"/>
    </location>
</feature>
<organism evidence="3 4">
    <name type="scientific">Batillaria attramentaria</name>
    <dbReference type="NCBI Taxonomy" id="370345"/>
    <lineage>
        <taxon>Eukaryota</taxon>
        <taxon>Metazoa</taxon>
        <taxon>Spiralia</taxon>
        <taxon>Lophotrochozoa</taxon>
        <taxon>Mollusca</taxon>
        <taxon>Gastropoda</taxon>
        <taxon>Caenogastropoda</taxon>
        <taxon>Sorbeoconcha</taxon>
        <taxon>Cerithioidea</taxon>
        <taxon>Batillariidae</taxon>
        <taxon>Batillaria</taxon>
    </lineage>
</organism>
<gene>
    <name evidence="3" type="ORF">BaRGS_00030104</name>
</gene>
<sequence length="282" mass="31206">MVLHEGVWLSCYREEGVGRWICGTYDYIRNEFEEPPWHEASQIMAVLSVILLLPTLVVGTLYSYVDSLRGRSKASWVFVVFMVSTALCSFLSFVIFGACYPYHQGLAGQVSLSYSYVLQILSFIVLVLSLAAHLRESYPSLKVWENKMCATNGLPKPNMTSCAGGRSIELPRLPKAQAPKVTASQPSTTKSSGRFALPKFPSALSRFRSKGGSSSDAREETPGQRDVEREPTSRQEKERARDTADGSPRMQALQVPTRSGEKSSYRSYAASNDSLSGYDSQV</sequence>
<keyword evidence="2" id="KW-1133">Transmembrane helix</keyword>